<name>A0A8S9GEW2_BRACR</name>
<organism evidence="1 2">
    <name type="scientific">Brassica cretica</name>
    <name type="common">Mustard</name>
    <dbReference type="NCBI Taxonomy" id="69181"/>
    <lineage>
        <taxon>Eukaryota</taxon>
        <taxon>Viridiplantae</taxon>
        <taxon>Streptophyta</taxon>
        <taxon>Embryophyta</taxon>
        <taxon>Tracheophyta</taxon>
        <taxon>Spermatophyta</taxon>
        <taxon>Magnoliopsida</taxon>
        <taxon>eudicotyledons</taxon>
        <taxon>Gunneridae</taxon>
        <taxon>Pentapetalae</taxon>
        <taxon>rosids</taxon>
        <taxon>malvids</taxon>
        <taxon>Brassicales</taxon>
        <taxon>Brassicaceae</taxon>
        <taxon>Brassiceae</taxon>
        <taxon>Brassica</taxon>
    </lineage>
</organism>
<reference evidence="1" key="1">
    <citation type="submission" date="2019-12" db="EMBL/GenBank/DDBJ databases">
        <title>Genome sequencing and annotation of Brassica cretica.</title>
        <authorList>
            <person name="Studholme D.J."/>
            <person name="Sarris P.F."/>
        </authorList>
    </citation>
    <scope>NUCLEOTIDE SEQUENCE</scope>
    <source>
        <strain evidence="1">PFS-001/15</strain>
        <tissue evidence="1">Leaf</tissue>
    </source>
</reference>
<evidence type="ECO:0000313" key="2">
    <source>
        <dbReference type="Proteomes" id="UP000712281"/>
    </source>
</evidence>
<comment type="caution">
    <text evidence="1">The sequence shown here is derived from an EMBL/GenBank/DDBJ whole genome shotgun (WGS) entry which is preliminary data.</text>
</comment>
<gene>
    <name evidence="1" type="ORF">F2Q68_00030924</name>
</gene>
<dbReference type="AlphaFoldDB" id="A0A8S9GEW2"/>
<sequence length="246" mass="27655">MYTKPQDKQFSQVRLEVSIGSFKHSQQPGLRQAGSNTDSARPFAELDQVQFGNWPSWIARGFRSENVRAGSNTNSAQPFTELDQSSSVNSRAGSTEVRLYLILVTPLPTSHRAHSCFISIGVIIGTLRFKNRKNSFFLEDHSDWSYKTETPSLRRAGSNTDSARPFAELDRSRIQLGERPSWIEHEFSSAVHRAGPVQFGEQPSWIDQSPSLPHPRNSIAEIASSSFLFHLDRRSGAGERVKKRLP</sequence>
<proteinExistence type="predicted"/>
<evidence type="ECO:0000313" key="1">
    <source>
        <dbReference type="EMBL" id="KAF2544100.1"/>
    </source>
</evidence>
<dbReference type="Proteomes" id="UP000712281">
    <property type="component" value="Unassembled WGS sequence"/>
</dbReference>
<dbReference type="EMBL" id="QGKW02002005">
    <property type="protein sequence ID" value="KAF2544100.1"/>
    <property type="molecule type" value="Genomic_DNA"/>
</dbReference>
<protein>
    <submittedName>
        <fullName evidence="1">Uncharacterized protein</fullName>
    </submittedName>
</protein>
<accession>A0A8S9GEW2</accession>